<dbReference type="InterPro" id="IPR046357">
    <property type="entry name" value="PPIase_dom_sf"/>
</dbReference>
<keyword evidence="10" id="KW-1185">Reference proteome</keyword>
<dbReference type="SUPFAM" id="SSF109998">
    <property type="entry name" value="Triger factor/SurA peptide-binding domain-like"/>
    <property type="match status" value="1"/>
</dbReference>
<evidence type="ECO:0000256" key="3">
    <source>
        <dbReference type="ARBA" id="ARBA00030642"/>
    </source>
</evidence>
<name>A0A176YKD4_9BRAD</name>
<dbReference type="InterPro" id="IPR027304">
    <property type="entry name" value="Trigger_fact/SurA_dom_sf"/>
</dbReference>
<dbReference type="Gene3D" id="3.10.50.40">
    <property type="match status" value="1"/>
</dbReference>
<dbReference type="EMBL" id="LSEF01000113">
    <property type="protein sequence ID" value="OAF07447.1"/>
    <property type="molecule type" value="Genomic_DNA"/>
</dbReference>
<dbReference type="Proteomes" id="UP000077173">
    <property type="component" value="Unassembled WGS sequence"/>
</dbReference>
<dbReference type="InterPro" id="IPR000297">
    <property type="entry name" value="PPIase_PpiC"/>
</dbReference>
<keyword evidence="5 9" id="KW-0413">Isomerase</keyword>
<reference evidence="9 10" key="1">
    <citation type="submission" date="2016-02" db="EMBL/GenBank/DDBJ databases">
        <title>Draft genome sequence of the strain BR 10247T Bradyrhizobium neotropicale isolated from nodules of Centrolobium paraense.</title>
        <authorList>
            <person name="Simoes-Araujo J.L."/>
            <person name="Barauna A.C."/>
            <person name="Silva K."/>
            <person name="Zilli J.E."/>
        </authorList>
    </citation>
    <scope>NUCLEOTIDE SEQUENCE [LARGE SCALE GENOMIC DNA]</scope>
    <source>
        <strain evidence="9 10">BR 10247</strain>
    </source>
</reference>
<comment type="similarity">
    <text evidence="1">Belongs to the PpiC/parvulin rotamase family.</text>
</comment>
<feature type="compositionally biased region" description="Low complexity" evidence="6">
    <location>
        <begin position="39"/>
        <end position="49"/>
    </location>
</feature>
<feature type="domain" description="PpiC" evidence="8">
    <location>
        <begin position="173"/>
        <end position="276"/>
    </location>
</feature>
<organism evidence="9 10">
    <name type="scientific">Bradyrhizobium neotropicale</name>
    <dbReference type="NCBI Taxonomy" id="1497615"/>
    <lineage>
        <taxon>Bacteria</taxon>
        <taxon>Pseudomonadati</taxon>
        <taxon>Pseudomonadota</taxon>
        <taxon>Alphaproteobacteria</taxon>
        <taxon>Hyphomicrobiales</taxon>
        <taxon>Nitrobacteraceae</taxon>
        <taxon>Bradyrhizobium</taxon>
    </lineage>
</organism>
<feature type="chain" id="PRO_5008054837" description="Parvulin-like PPIase" evidence="7">
    <location>
        <begin position="26"/>
        <end position="339"/>
    </location>
</feature>
<evidence type="ECO:0000256" key="6">
    <source>
        <dbReference type="SAM" id="MobiDB-lite"/>
    </source>
</evidence>
<dbReference type="PANTHER" id="PTHR47245">
    <property type="entry name" value="PEPTIDYLPROLYL ISOMERASE"/>
    <property type="match status" value="1"/>
</dbReference>
<evidence type="ECO:0000256" key="4">
    <source>
        <dbReference type="ARBA" id="ARBA00031484"/>
    </source>
</evidence>
<protein>
    <recommendedName>
        <fullName evidence="2">Parvulin-like PPIase</fullName>
    </recommendedName>
    <alternativeName>
        <fullName evidence="3">Peptidyl-prolyl cis-trans isomerase plp</fullName>
    </alternativeName>
    <alternativeName>
        <fullName evidence="4">Rotamase plp</fullName>
    </alternativeName>
</protein>
<gene>
    <name evidence="9" type="ORF">AXW67_29940</name>
</gene>
<dbReference type="AlphaFoldDB" id="A0A176YKD4"/>
<evidence type="ECO:0000313" key="9">
    <source>
        <dbReference type="EMBL" id="OAF07447.1"/>
    </source>
</evidence>
<evidence type="ECO:0000256" key="1">
    <source>
        <dbReference type="ARBA" id="ARBA00007656"/>
    </source>
</evidence>
<feature type="signal peptide" evidence="7">
    <location>
        <begin position="1"/>
        <end position="25"/>
    </location>
</feature>
<proteinExistence type="inferred from homology"/>
<dbReference type="Pfam" id="PF00639">
    <property type="entry name" value="Rotamase"/>
    <property type="match status" value="1"/>
</dbReference>
<evidence type="ECO:0000259" key="8">
    <source>
        <dbReference type="PROSITE" id="PS50198"/>
    </source>
</evidence>
<keyword evidence="5" id="KW-0697">Rotamase</keyword>
<evidence type="ECO:0000256" key="7">
    <source>
        <dbReference type="SAM" id="SignalP"/>
    </source>
</evidence>
<comment type="caution">
    <text evidence="9">The sequence shown here is derived from an EMBL/GenBank/DDBJ whole genome shotgun (WGS) entry which is preliminary data.</text>
</comment>
<dbReference type="InterPro" id="IPR050245">
    <property type="entry name" value="PrsA_foldase"/>
</dbReference>
<dbReference type="PANTHER" id="PTHR47245:SF3">
    <property type="entry name" value="PEPTIDYL-PROLYL CIS-TRANS ISOMERASE, PPIC-TYPE-RELATED"/>
    <property type="match status" value="1"/>
</dbReference>
<feature type="region of interest" description="Disordered" evidence="6">
    <location>
        <begin position="26"/>
        <end position="54"/>
    </location>
</feature>
<sequence>MTSHALKTVVLAGALFAATSSMAMAQTRNQPQPAPARPAPAGAAPVRPTASEDASAIRSGEVIARVGDSDVTAEEVRATIQLLDARQQAAMARDPALLSQTVRAILANRLVLKEASAKKWEQQPTVVAQLARARESLIVETYLQSVTAPPDSFPSEAEVKSVYEANASALLVPRRFRLAQIVVAVPKDADKAAEDIARKKLEDVMKKVKQTGADFGAIARSASDDTASAEREGEIGWVNEPDLRTEIRGQVTGLPKSGITDAIRLDDGWHIVKLVDTEAAHTRSFAEVRDALVQRMRAERIEANRRAYVAEVLKQSPPVVNEIALSKLLEAKPDSTSSR</sequence>
<evidence type="ECO:0000313" key="10">
    <source>
        <dbReference type="Proteomes" id="UP000077173"/>
    </source>
</evidence>
<evidence type="ECO:0000256" key="5">
    <source>
        <dbReference type="PROSITE-ProRule" id="PRU00278"/>
    </source>
</evidence>
<evidence type="ECO:0000256" key="2">
    <source>
        <dbReference type="ARBA" id="ARBA00018370"/>
    </source>
</evidence>
<dbReference type="SUPFAM" id="SSF54534">
    <property type="entry name" value="FKBP-like"/>
    <property type="match status" value="1"/>
</dbReference>
<dbReference type="GO" id="GO:0003755">
    <property type="term" value="F:peptidyl-prolyl cis-trans isomerase activity"/>
    <property type="evidence" value="ECO:0007669"/>
    <property type="project" value="UniProtKB-KW"/>
</dbReference>
<dbReference type="PROSITE" id="PS50198">
    <property type="entry name" value="PPIC_PPIASE_2"/>
    <property type="match status" value="1"/>
</dbReference>
<accession>A0A176YKD4</accession>
<keyword evidence="7" id="KW-0732">Signal</keyword>